<organism evidence="2 3">
    <name type="scientific">Mycena alexandri</name>
    <dbReference type="NCBI Taxonomy" id="1745969"/>
    <lineage>
        <taxon>Eukaryota</taxon>
        <taxon>Fungi</taxon>
        <taxon>Dikarya</taxon>
        <taxon>Basidiomycota</taxon>
        <taxon>Agaricomycotina</taxon>
        <taxon>Agaricomycetes</taxon>
        <taxon>Agaricomycetidae</taxon>
        <taxon>Agaricales</taxon>
        <taxon>Marasmiineae</taxon>
        <taxon>Mycenaceae</taxon>
        <taxon>Mycena</taxon>
    </lineage>
</organism>
<proteinExistence type="predicted"/>
<name>A0AAD6TBM0_9AGAR</name>
<evidence type="ECO:0000313" key="2">
    <source>
        <dbReference type="EMBL" id="KAJ7041448.1"/>
    </source>
</evidence>
<comment type="caution">
    <text evidence="2">The sequence shown here is derived from an EMBL/GenBank/DDBJ whole genome shotgun (WGS) entry which is preliminary data.</text>
</comment>
<protein>
    <submittedName>
        <fullName evidence="2">Uncharacterized protein</fullName>
    </submittedName>
</protein>
<keyword evidence="3" id="KW-1185">Reference proteome</keyword>
<dbReference type="EMBL" id="JARJCM010000017">
    <property type="protein sequence ID" value="KAJ7041448.1"/>
    <property type="molecule type" value="Genomic_DNA"/>
</dbReference>
<sequence length="227" mass="25150">MWTRGSVKNQRGKRSISGPDCRRAERGSQEGNEYISGLPYAVNPSVSAKRPIVIYLPYSPDFPQLTAVITRLSTNRRVFKALSSLSSKKTRKNGILRASRARVDFSTHRVQFVYKMDAILAEHCSGASRDLGTPSENSDQILLAYAGGQVLGVPARSFEALRGQLHMSCYLLMAMKIRPRLASPLGAGENNGDWDILPRWSGFQNCLPDYCVLENVVSSSNELKPRS</sequence>
<feature type="region of interest" description="Disordered" evidence="1">
    <location>
        <begin position="1"/>
        <end position="29"/>
    </location>
</feature>
<reference evidence="2" key="1">
    <citation type="submission" date="2023-03" db="EMBL/GenBank/DDBJ databases">
        <title>Massive genome expansion in bonnet fungi (Mycena s.s.) driven by repeated elements and novel gene families across ecological guilds.</title>
        <authorList>
            <consortium name="Lawrence Berkeley National Laboratory"/>
            <person name="Harder C.B."/>
            <person name="Miyauchi S."/>
            <person name="Viragh M."/>
            <person name="Kuo A."/>
            <person name="Thoen E."/>
            <person name="Andreopoulos B."/>
            <person name="Lu D."/>
            <person name="Skrede I."/>
            <person name="Drula E."/>
            <person name="Henrissat B."/>
            <person name="Morin E."/>
            <person name="Kohler A."/>
            <person name="Barry K."/>
            <person name="LaButti K."/>
            <person name="Morin E."/>
            <person name="Salamov A."/>
            <person name="Lipzen A."/>
            <person name="Mereny Z."/>
            <person name="Hegedus B."/>
            <person name="Baldrian P."/>
            <person name="Stursova M."/>
            <person name="Weitz H."/>
            <person name="Taylor A."/>
            <person name="Grigoriev I.V."/>
            <person name="Nagy L.G."/>
            <person name="Martin F."/>
            <person name="Kauserud H."/>
        </authorList>
    </citation>
    <scope>NUCLEOTIDE SEQUENCE</scope>
    <source>
        <strain evidence="2">CBHHK200</strain>
    </source>
</reference>
<dbReference type="AlphaFoldDB" id="A0AAD6TBM0"/>
<evidence type="ECO:0000313" key="3">
    <source>
        <dbReference type="Proteomes" id="UP001218188"/>
    </source>
</evidence>
<dbReference type="Proteomes" id="UP001218188">
    <property type="component" value="Unassembled WGS sequence"/>
</dbReference>
<evidence type="ECO:0000256" key="1">
    <source>
        <dbReference type="SAM" id="MobiDB-lite"/>
    </source>
</evidence>
<gene>
    <name evidence="2" type="ORF">C8F04DRAFT_1177283</name>
</gene>
<accession>A0AAD6TBM0</accession>